<protein>
    <submittedName>
        <fullName evidence="1">Uncharacterized protein</fullName>
    </submittedName>
</protein>
<evidence type="ECO:0000313" key="1">
    <source>
        <dbReference type="EMBL" id="KKW36681.1"/>
    </source>
</evidence>
<gene>
    <name evidence="1" type="ORF">UY82_C0015G0010</name>
</gene>
<sequence>MELYTKEEKVKTIAEILERQPGAIRSRLNKLELI</sequence>
<comment type="caution">
    <text evidence="1">The sequence shown here is derived from an EMBL/GenBank/DDBJ whole genome shotgun (WGS) entry which is preliminary data.</text>
</comment>
<evidence type="ECO:0000313" key="2">
    <source>
        <dbReference type="Proteomes" id="UP000033865"/>
    </source>
</evidence>
<organism evidence="1 2">
    <name type="scientific">Candidatus Uhrbacteria bacterium GW2011_GWC2_53_7</name>
    <dbReference type="NCBI Taxonomy" id="1618986"/>
    <lineage>
        <taxon>Bacteria</taxon>
        <taxon>Candidatus Uhriibacteriota</taxon>
    </lineage>
</organism>
<dbReference type="AlphaFoldDB" id="A0A0G1Y0F1"/>
<reference evidence="1 2" key="1">
    <citation type="journal article" date="2015" name="Nature">
        <title>rRNA introns, odd ribosomes, and small enigmatic genomes across a large radiation of phyla.</title>
        <authorList>
            <person name="Brown C.T."/>
            <person name="Hug L.A."/>
            <person name="Thomas B.C."/>
            <person name="Sharon I."/>
            <person name="Castelle C.J."/>
            <person name="Singh A."/>
            <person name="Wilkins M.J."/>
            <person name="Williams K.H."/>
            <person name="Banfield J.F."/>
        </authorList>
    </citation>
    <scope>NUCLEOTIDE SEQUENCE [LARGE SCALE GENOMIC DNA]</scope>
</reference>
<proteinExistence type="predicted"/>
<name>A0A0G1Y0F1_9BACT</name>
<dbReference type="Proteomes" id="UP000033865">
    <property type="component" value="Unassembled WGS sequence"/>
</dbReference>
<dbReference type="EMBL" id="LCRN01000015">
    <property type="protein sequence ID" value="KKW36681.1"/>
    <property type="molecule type" value="Genomic_DNA"/>
</dbReference>
<accession>A0A0G1Y0F1</accession>